<accession>A0A4R5VXS4</accession>
<dbReference type="PANTHER" id="PTHR32322:SF18">
    <property type="entry name" value="S-ADENOSYLMETHIONINE_S-ADENOSYLHOMOCYSTEINE TRANSPORTER"/>
    <property type="match status" value="1"/>
</dbReference>
<feature type="transmembrane region" description="Helical" evidence="7">
    <location>
        <begin position="158"/>
        <end position="174"/>
    </location>
</feature>
<feature type="transmembrane region" description="Helical" evidence="7">
    <location>
        <begin position="69"/>
        <end position="87"/>
    </location>
</feature>
<protein>
    <submittedName>
        <fullName evidence="9">DMT family transporter</fullName>
    </submittedName>
</protein>
<evidence type="ECO:0000256" key="7">
    <source>
        <dbReference type="SAM" id="Phobius"/>
    </source>
</evidence>
<evidence type="ECO:0000313" key="10">
    <source>
        <dbReference type="Proteomes" id="UP000295132"/>
    </source>
</evidence>
<keyword evidence="5 7" id="KW-1133">Transmembrane helix</keyword>
<feature type="transmembrane region" description="Helical" evidence="7">
    <location>
        <begin position="220"/>
        <end position="239"/>
    </location>
</feature>
<dbReference type="RefSeq" id="WP_133333113.1">
    <property type="nucleotide sequence ID" value="NZ_SMYO01000002.1"/>
</dbReference>
<feature type="transmembrane region" description="Helical" evidence="7">
    <location>
        <begin position="99"/>
        <end position="118"/>
    </location>
</feature>
<comment type="caution">
    <text evidence="9">The sequence shown here is derived from an EMBL/GenBank/DDBJ whole genome shotgun (WGS) entry which is preliminary data.</text>
</comment>
<keyword evidence="6 7" id="KW-0472">Membrane</keyword>
<dbReference type="SUPFAM" id="SSF103481">
    <property type="entry name" value="Multidrug resistance efflux transporter EmrE"/>
    <property type="match status" value="2"/>
</dbReference>
<evidence type="ECO:0000313" key="9">
    <source>
        <dbReference type="EMBL" id="TDK64174.1"/>
    </source>
</evidence>
<evidence type="ECO:0000256" key="3">
    <source>
        <dbReference type="ARBA" id="ARBA00022475"/>
    </source>
</evidence>
<keyword evidence="4 7" id="KW-0812">Transmembrane</keyword>
<keyword evidence="3" id="KW-1003">Cell membrane</keyword>
<dbReference type="InterPro" id="IPR050638">
    <property type="entry name" value="AA-Vitamin_Transporters"/>
</dbReference>
<dbReference type="InterPro" id="IPR037185">
    <property type="entry name" value="EmrE-like"/>
</dbReference>
<dbReference type="GO" id="GO:0005886">
    <property type="term" value="C:plasma membrane"/>
    <property type="evidence" value="ECO:0007669"/>
    <property type="project" value="UniProtKB-SubCell"/>
</dbReference>
<dbReference type="Pfam" id="PF00892">
    <property type="entry name" value="EamA"/>
    <property type="match status" value="2"/>
</dbReference>
<reference evidence="9 10" key="1">
    <citation type="submission" date="2019-03" db="EMBL/GenBank/DDBJ databases">
        <title>Bacillus niacini sp. nov. a Nicotinate-Metabolizing Mesophile Isolated from Soil.</title>
        <authorList>
            <person name="Zhang G."/>
        </authorList>
    </citation>
    <scope>NUCLEOTIDE SEQUENCE [LARGE SCALE GENOMIC DNA]</scope>
    <source>
        <strain evidence="9 10">WN066</strain>
    </source>
</reference>
<comment type="subcellular location">
    <subcellularLocation>
        <location evidence="1">Cell membrane</location>
        <topology evidence="1">Multi-pass membrane protein</topology>
    </subcellularLocation>
</comment>
<dbReference type="EMBL" id="SMYO01000002">
    <property type="protein sequence ID" value="TDK64174.1"/>
    <property type="molecule type" value="Genomic_DNA"/>
</dbReference>
<feature type="transmembrane region" description="Helical" evidence="7">
    <location>
        <begin position="277"/>
        <end position="296"/>
    </location>
</feature>
<feature type="transmembrane region" description="Helical" evidence="7">
    <location>
        <begin position="186"/>
        <end position="205"/>
    </location>
</feature>
<evidence type="ECO:0000256" key="2">
    <source>
        <dbReference type="ARBA" id="ARBA00007362"/>
    </source>
</evidence>
<evidence type="ECO:0000256" key="4">
    <source>
        <dbReference type="ARBA" id="ARBA00022692"/>
    </source>
</evidence>
<sequence length="318" mass="34438">MPKAQKYKIYLLLVFVMAAWGFNVIATKILVTTFPTLTITSIRVFTAAISVFLILSIFKMVRLPNKKELRYILAAGFFNVVCHHFFLSMGLAKTTASNGGLILGLGPLLSTIVAFLFLKSRVTVPKVVGIILGFAGVAFIVASGNGGLSLSGISNGDLFVFLSIFTQAYSFVLIKKISDTLDPRLMTGYMLLFGSIVLFFISLFAEPGGLKKIPHGSLEVWMIFLASAVIATAIGHMIYNSAIGKVGVTESAIFINLNPFFALVGAVLFLGEKISSPQILGFLFILFGVLFGSGALEEFLHQSRLKKIPAHRGNVKNL</sequence>
<proteinExistence type="inferred from homology"/>
<feature type="transmembrane region" description="Helical" evidence="7">
    <location>
        <begin position="37"/>
        <end position="57"/>
    </location>
</feature>
<feature type="domain" description="EamA" evidence="8">
    <location>
        <begin position="156"/>
        <end position="291"/>
    </location>
</feature>
<feature type="transmembrane region" description="Helical" evidence="7">
    <location>
        <begin position="9"/>
        <end position="31"/>
    </location>
</feature>
<organism evidence="9 10">
    <name type="scientific">Bacillus salipaludis</name>
    <dbReference type="NCBI Taxonomy" id="2547811"/>
    <lineage>
        <taxon>Bacteria</taxon>
        <taxon>Bacillati</taxon>
        <taxon>Bacillota</taxon>
        <taxon>Bacilli</taxon>
        <taxon>Bacillales</taxon>
        <taxon>Bacillaceae</taxon>
        <taxon>Bacillus</taxon>
    </lineage>
</organism>
<comment type="similarity">
    <text evidence="2">Belongs to the EamA transporter family.</text>
</comment>
<feature type="domain" description="EamA" evidence="8">
    <location>
        <begin position="9"/>
        <end position="141"/>
    </location>
</feature>
<evidence type="ECO:0000256" key="5">
    <source>
        <dbReference type="ARBA" id="ARBA00022989"/>
    </source>
</evidence>
<evidence type="ECO:0000259" key="8">
    <source>
        <dbReference type="Pfam" id="PF00892"/>
    </source>
</evidence>
<dbReference type="PANTHER" id="PTHR32322">
    <property type="entry name" value="INNER MEMBRANE TRANSPORTER"/>
    <property type="match status" value="1"/>
</dbReference>
<feature type="transmembrane region" description="Helical" evidence="7">
    <location>
        <begin position="127"/>
        <end position="146"/>
    </location>
</feature>
<dbReference type="InterPro" id="IPR000620">
    <property type="entry name" value="EamA_dom"/>
</dbReference>
<dbReference type="AlphaFoldDB" id="A0A4R5VXS4"/>
<evidence type="ECO:0000256" key="6">
    <source>
        <dbReference type="ARBA" id="ARBA00023136"/>
    </source>
</evidence>
<gene>
    <name evidence="9" type="ORF">E2K98_04750</name>
</gene>
<feature type="transmembrane region" description="Helical" evidence="7">
    <location>
        <begin position="251"/>
        <end position="271"/>
    </location>
</feature>
<dbReference type="Proteomes" id="UP000295132">
    <property type="component" value="Unassembled WGS sequence"/>
</dbReference>
<name>A0A4R5VXS4_9BACI</name>
<evidence type="ECO:0000256" key="1">
    <source>
        <dbReference type="ARBA" id="ARBA00004651"/>
    </source>
</evidence>